<reference evidence="2 3" key="1">
    <citation type="submission" date="2024-08" db="EMBL/GenBank/DDBJ databases">
        <title>Sulfate-reducing bacteria isolated from formation water of the oil field in Kazakhstan and description of Pseudodesulfovibrio sp.</title>
        <authorList>
            <person name="Bidzhieva S.K."/>
            <person name="Tourova T.P."/>
            <person name="Grouzdev D.S."/>
            <person name="Beletsky A.V."/>
            <person name="Sokolova D.S."/>
            <person name="Samigullina S.R."/>
            <person name="Poltaraus A.B."/>
            <person name="Avtukh A.N."/>
            <person name="Tereshina V.M."/>
            <person name="Zhaparov N.S."/>
            <person name="Mardanov A.V."/>
            <person name="Nazina T.N."/>
        </authorList>
    </citation>
    <scope>NUCLEOTIDE SEQUENCE [LARGE SCALE GENOMIC DNA]</scope>
    <source>
        <strain evidence="2 3">9FUS</strain>
    </source>
</reference>
<dbReference type="GO" id="GO:0008168">
    <property type="term" value="F:methyltransferase activity"/>
    <property type="evidence" value="ECO:0007669"/>
    <property type="project" value="UniProtKB-KW"/>
</dbReference>
<keyword evidence="2" id="KW-0808">Transferase</keyword>
<dbReference type="Pfam" id="PF13671">
    <property type="entry name" value="AAA_33"/>
    <property type="match status" value="1"/>
</dbReference>
<organism evidence="2 3">
    <name type="scientific">Pseudodesulfovibrio karagichevae</name>
    <dbReference type="NCBI Taxonomy" id="3239305"/>
    <lineage>
        <taxon>Bacteria</taxon>
        <taxon>Pseudomonadati</taxon>
        <taxon>Thermodesulfobacteriota</taxon>
        <taxon>Desulfovibrionia</taxon>
        <taxon>Desulfovibrionales</taxon>
        <taxon>Desulfovibrionaceae</taxon>
    </lineage>
</organism>
<dbReference type="InterPro" id="IPR027417">
    <property type="entry name" value="P-loop_NTPase"/>
</dbReference>
<evidence type="ECO:0000259" key="1">
    <source>
        <dbReference type="Pfam" id="PF13847"/>
    </source>
</evidence>
<dbReference type="InterPro" id="IPR025714">
    <property type="entry name" value="Methyltranfer_dom"/>
</dbReference>
<sequence length="401" mass="44953">MKEQCTSKAAAKTGAQAAPERIYHFSPKVIIIAGPPAGGKSHAARKLADELGYDLLRLDAFTHQVAEQYGGDIEAVRHPGTYTDFKNVFIPQLRARRYRDIVFEGCRISHPHIHQAFLDALDDIYSPFTIVQAFYLNPDRDVRLQRFALRRVRQTKEAVKTGKPLPANTPFCEMLEPVLDGYQVVGDSDDITRWAEANRDAVHPGVPEADREVFKTIAEADSFNPFYQTIEYRGRVLVPGFTQSGQAWRNILKLGVEFTGKTLCDYGCMHGYYTFKAEEMGAAGVGLDMDQGAVDLANYLAGAKGSGCHFMIYDITTPLKQKYDIILALNVLHRTGKFELTTEIMFAHCNECILEVGESQLPVIIAEATRQGFKLRRNIPSHRTQSCIGPRRILHMARKEA</sequence>
<dbReference type="Gene3D" id="3.40.50.150">
    <property type="entry name" value="Vaccinia Virus protein VP39"/>
    <property type="match status" value="1"/>
</dbReference>
<protein>
    <submittedName>
        <fullName evidence="2">Methyltransferase domain-containing protein</fullName>
    </submittedName>
</protein>
<keyword evidence="2" id="KW-0489">Methyltransferase</keyword>
<dbReference type="GO" id="GO:0032259">
    <property type="term" value="P:methylation"/>
    <property type="evidence" value="ECO:0007669"/>
    <property type="project" value="UniProtKB-KW"/>
</dbReference>
<dbReference type="Gene3D" id="3.40.50.300">
    <property type="entry name" value="P-loop containing nucleotide triphosphate hydrolases"/>
    <property type="match status" value="1"/>
</dbReference>
<dbReference type="SUPFAM" id="SSF52540">
    <property type="entry name" value="P-loop containing nucleoside triphosphate hydrolases"/>
    <property type="match status" value="1"/>
</dbReference>
<dbReference type="Pfam" id="PF13847">
    <property type="entry name" value="Methyltransf_31"/>
    <property type="match status" value="1"/>
</dbReference>
<comment type="caution">
    <text evidence="2">The sequence shown here is derived from an EMBL/GenBank/DDBJ whole genome shotgun (WGS) entry which is preliminary data.</text>
</comment>
<proteinExistence type="predicted"/>
<dbReference type="RefSeq" id="WP_371388273.1">
    <property type="nucleotide sequence ID" value="NZ_JBGLYH010000096.1"/>
</dbReference>
<dbReference type="InterPro" id="IPR029063">
    <property type="entry name" value="SAM-dependent_MTases_sf"/>
</dbReference>
<gene>
    <name evidence="2" type="ORF">AB6M95_18765</name>
</gene>
<evidence type="ECO:0000313" key="3">
    <source>
        <dbReference type="Proteomes" id="UP001568698"/>
    </source>
</evidence>
<keyword evidence="3" id="KW-1185">Reference proteome</keyword>
<dbReference type="Proteomes" id="UP001568698">
    <property type="component" value="Unassembled WGS sequence"/>
</dbReference>
<dbReference type="EMBL" id="JBGLYH010000096">
    <property type="protein sequence ID" value="MEZ7198795.1"/>
    <property type="molecule type" value="Genomic_DNA"/>
</dbReference>
<accession>A0ABV4K839</accession>
<dbReference type="SUPFAM" id="SSF53335">
    <property type="entry name" value="S-adenosyl-L-methionine-dependent methyltransferases"/>
    <property type="match status" value="1"/>
</dbReference>
<feature type="domain" description="Methyltransferase" evidence="1">
    <location>
        <begin position="260"/>
        <end position="346"/>
    </location>
</feature>
<name>A0ABV4K839_9BACT</name>
<evidence type="ECO:0000313" key="2">
    <source>
        <dbReference type="EMBL" id="MEZ7198795.1"/>
    </source>
</evidence>